<gene>
    <name evidence="11" type="ORF">BKA67DRAFT_539807</name>
</gene>
<dbReference type="Pfam" id="PF10451">
    <property type="entry name" value="Stn1"/>
    <property type="match status" value="2"/>
</dbReference>
<feature type="region of interest" description="Disordered" evidence="9">
    <location>
        <begin position="190"/>
        <end position="242"/>
    </location>
</feature>
<dbReference type="GO" id="GO:0003677">
    <property type="term" value="F:DNA binding"/>
    <property type="evidence" value="ECO:0007669"/>
    <property type="project" value="UniProtKB-KW"/>
</dbReference>
<comment type="subcellular location">
    <subcellularLocation>
        <location evidence="2">Chromosome</location>
        <location evidence="2">Telomere</location>
    </subcellularLocation>
    <subcellularLocation>
        <location evidence="1">Nucleus</location>
    </subcellularLocation>
</comment>
<dbReference type="CDD" id="cd03524">
    <property type="entry name" value="RPA2_OBF_family"/>
    <property type="match status" value="1"/>
</dbReference>
<dbReference type="InterPro" id="IPR018856">
    <property type="entry name" value="Stn1_N"/>
</dbReference>
<feature type="compositionally biased region" description="Basic and acidic residues" evidence="9">
    <location>
        <begin position="209"/>
        <end position="222"/>
    </location>
</feature>
<dbReference type="SUPFAM" id="SSF50249">
    <property type="entry name" value="Nucleic acid-binding proteins"/>
    <property type="match status" value="1"/>
</dbReference>
<sequence>MTSAATPEYEEYPQYCYHLSPTITKWCPLRASDIKDLRWHPGFEGQDDTFFNLNHPIRWVRVVGVIVAIDSFYGCRVYTVDDSTGSCIECSVSLPSSVQANGEKVRGDVQDHAGADHPADPYADIDVGMVVDVKGNLKLFREQKQIKIQKMQRVRSTNQEVQFWNKIKEFRADVLDTPWVLEKKMLRRLEKENKSDANSREKERKRRKQKEEARRHDTDRRRSQPGQAYGAPSTRKLYRPSKLSSVITAEASQYDALGL</sequence>
<dbReference type="EMBL" id="JAGPXC010000008">
    <property type="protein sequence ID" value="KAH6647976.1"/>
    <property type="molecule type" value="Genomic_DNA"/>
</dbReference>
<reference evidence="11" key="1">
    <citation type="journal article" date="2021" name="Nat. Commun.">
        <title>Genetic determinants of endophytism in the Arabidopsis root mycobiome.</title>
        <authorList>
            <person name="Mesny F."/>
            <person name="Miyauchi S."/>
            <person name="Thiergart T."/>
            <person name="Pickel B."/>
            <person name="Atanasova L."/>
            <person name="Karlsson M."/>
            <person name="Huettel B."/>
            <person name="Barry K.W."/>
            <person name="Haridas S."/>
            <person name="Chen C."/>
            <person name="Bauer D."/>
            <person name="Andreopoulos W."/>
            <person name="Pangilinan J."/>
            <person name="LaButti K."/>
            <person name="Riley R."/>
            <person name="Lipzen A."/>
            <person name="Clum A."/>
            <person name="Drula E."/>
            <person name="Henrissat B."/>
            <person name="Kohler A."/>
            <person name="Grigoriev I.V."/>
            <person name="Martin F.M."/>
            <person name="Hacquard S."/>
        </authorList>
    </citation>
    <scope>NUCLEOTIDE SEQUENCE</scope>
    <source>
        <strain evidence="11">MPI-SDFR-AT-0073</strain>
    </source>
</reference>
<dbReference type="GeneID" id="70129588"/>
<dbReference type="RefSeq" id="XP_045954488.1">
    <property type="nucleotide sequence ID" value="XM_046100696.1"/>
</dbReference>
<comment type="caution">
    <text evidence="11">The sequence shown here is derived from an EMBL/GenBank/DDBJ whole genome shotgun (WGS) entry which is preliminary data.</text>
</comment>
<feature type="domain" description="CST complex subunit Stn1 N-terminal" evidence="10">
    <location>
        <begin position="46"/>
        <end position="94"/>
    </location>
</feature>
<protein>
    <recommendedName>
        <fullName evidence="3">CST complex subunit STN1</fullName>
    </recommendedName>
    <alternativeName>
        <fullName evidence="8">Suppressor of cdc thirteen homolog</fullName>
    </alternativeName>
</protein>
<keyword evidence="7" id="KW-0539">Nucleus</keyword>
<dbReference type="PANTHER" id="PTHR13989:SF33">
    <property type="entry name" value="CST COMPLEX SUBUNIT STN1"/>
    <property type="match status" value="1"/>
</dbReference>
<evidence type="ECO:0000256" key="8">
    <source>
        <dbReference type="ARBA" id="ARBA00030039"/>
    </source>
</evidence>
<dbReference type="Gene3D" id="2.40.50.140">
    <property type="entry name" value="Nucleic acid-binding proteins"/>
    <property type="match status" value="1"/>
</dbReference>
<evidence type="ECO:0000256" key="7">
    <source>
        <dbReference type="ARBA" id="ARBA00023242"/>
    </source>
</evidence>
<evidence type="ECO:0000256" key="5">
    <source>
        <dbReference type="ARBA" id="ARBA00022895"/>
    </source>
</evidence>
<proteinExistence type="predicted"/>
<evidence type="ECO:0000256" key="4">
    <source>
        <dbReference type="ARBA" id="ARBA00022454"/>
    </source>
</evidence>
<dbReference type="PANTHER" id="PTHR13989">
    <property type="entry name" value="REPLICATION PROTEIN A-RELATED"/>
    <property type="match status" value="1"/>
</dbReference>
<evidence type="ECO:0000256" key="6">
    <source>
        <dbReference type="ARBA" id="ARBA00023125"/>
    </source>
</evidence>
<evidence type="ECO:0000313" key="12">
    <source>
        <dbReference type="Proteomes" id="UP000758603"/>
    </source>
</evidence>
<dbReference type="Proteomes" id="UP000758603">
    <property type="component" value="Unassembled WGS sequence"/>
</dbReference>
<evidence type="ECO:0000256" key="9">
    <source>
        <dbReference type="SAM" id="MobiDB-lite"/>
    </source>
</evidence>
<evidence type="ECO:0000313" key="11">
    <source>
        <dbReference type="EMBL" id="KAH6647976.1"/>
    </source>
</evidence>
<evidence type="ECO:0000256" key="1">
    <source>
        <dbReference type="ARBA" id="ARBA00004123"/>
    </source>
</evidence>
<feature type="compositionally biased region" description="Basic and acidic residues" evidence="9">
    <location>
        <begin position="190"/>
        <end position="202"/>
    </location>
</feature>
<dbReference type="AlphaFoldDB" id="A0A9P8UDM0"/>
<dbReference type="GO" id="GO:0005634">
    <property type="term" value="C:nucleus"/>
    <property type="evidence" value="ECO:0007669"/>
    <property type="project" value="UniProtKB-SubCell"/>
</dbReference>
<dbReference type="InterPro" id="IPR040260">
    <property type="entry name" value="RFA2-like"/>
</dbReference>
<dbReference type="GO" id="GO:0000781">
    <property type="term" value="C:chromosome, telomeric region"/>
    <property type="evidence" value="ECO:0007669"/>
    <property type="project" value="UniProtKB-SubCell"/>
</dbReference>
<dbReference type="InterPro" id="IPR012340">
    <property type="entry name" value="NA-bd_OB-fold"/>
</dbReference>
<keyword evidence="5" id="KW-0779">Telomere</keyword>
<evidence type="ECO:0000259" key="10">
    <source>
        <dbReference type="Pfam" id="PF10451"/>
    </source>
</evidence>
<name>A0A9P8UDM0_9PEZI</name>
<dbReference type="OrthoDB" id="77828at2759"/>
<keyword evidence="12" id="KW-1185">Reference proteome</keyword>
<keyword evidence="4" id="KW-0158">Chromosome</keyword>
<feature type="domain" description="CST complex subunit Stn1 N-terminal" evidence="10">
    <location>
        <begin position="125"/>
        <end position="201"/>
    </location>
</feature>
<organism evidence="11 12">
    <name type="scientific">Truncatella angustata</name>
    <dbReference type="NCBI Taxonomy" id="152316"/>
    <lineage>
        <taxon>Eukaryota</taxon>
        <taxon>Fungi</taxon>
        <taxon>Dikarya</taxon>
        <taxon>Ascomycota</taxon>
        <taxon>Pezizomycotina</taxon>
        <taxon>Sordariomycetes</taxon>
        <taxon>Xylariomycetidae</taxon>
        <taxon>Amphisphaeriales</taxon>
        <taxon>Sporocadaceae</taxon>
        <taxon>Truncatella</taxon>
    </lineage>
</organism>
<keyword evidence="6" id="KW-0238">DNA-binding</keyword>
<evidence type="ECO:0000256" key="2">
    <source>
        <dbReference type="ARBA" id="ARBA00004574"/>
    </source>
</evidence>
<accession>A0A9P8UDM0</accession>
<evidence type="ECO:0000256" key="3">
    <source>
        <dbReference type="ARBA" id="ARBA00017411"/>
    </source>
</evidence>